<protein>
    <submittedName>
        <fullName evidence="2">Uncharacterized protein</fullName>
    </submittedName>
</protein>
<feature type="region of interest" description="Disordered" evidence="1">
    <location>
        <begin position="137"/>
        <end position="259"/>
    </location>
</feature>
<comment type="caution">
    <text evidence="2">The sequence shown here is derived from an EMBL/GenBank/DDBJ whole genome shotgun (WGS) entry which is preliminary data.</text>
</comment>
<evidence type="ECO:0000256" key="1">
    <source>
        <dbReference type="SAM" id="MobiDB-lite"/>
    </source>
</evidence>
<gene>
    <name evidence="2" type="ORF">M5K25_021259</name>
</gene>
<name>A0ABD0UC01_DENTH</name>
<dbReference type="AlphaFoldDB" id="A0ABD0UC01"/>
<sequence length="319" mass="35382">MVVTDDGGVLRVDNGDRRRLVVDASDERVTASNSRRRWEVVGGDSGAQPWRATVVAGDFFFRLFSFSILPQHTCISSGIRASGSVVMAESSKRLTGDDDRSLEALWIAHARFHNEGINLQKTARFGIPTTERLFCADTERNQERDRRSPLPPCSSSTTTDVLPNHRRSTTQRPDVLPDQHLKARRSAEPPPEARRFAGPPPEARRSAGPPPEARRFAGPPPEARRSAGHTLDARRSAGHPPDTRHSTGHTPDSRRSTELPLDVRVLPDYQLTPELPSDVGVLSDYQVTPDLTLDYNQTVDICNLIALKDESAHCTLFKF</sequence>
<feature type="compositionally biased region" description="Basic and acidic residues" evidence="1">
    <location>
        <begin position="137"/>
        <end position="148"/>
    </location>
</feature>
<evidence type="ECO:0000313" key="2">
    <source>
        <dbReference type="EMBL" id="KAL0910292.1"/>
    </source>
</evidence>
<accession>A0ABD0UC01</accession>
<feature type="compositionally biased region" description="Basic and acidic residues" evidence="1">
    <location>
        <begin position="231"/>
        <end position="257"/>
    </location>
</feature>
<feature type="compositionally biased region" description="Basic and acidic residues" evidence="1">
    <location>
        <begin position="175"/>
        <end position="195"/>
    </location>
</feature>
<dbReference type="EMBL" id="JANQDX010000016">
    <property type="protein sequence ID" value="KAL0910292.1"/>
    <property type="molecule type" value="Genomic_DNA"/>
</dbReference>
<keyword evidence="3" id="KW-1185">Reference proteome</keyword>
<organism evidence="2 3">
    <name type="scientific">Dendrobium thyrsiflorum</name>
    <name type="common">Pinecone-like raceme dendrobium</name>
    <name type="synonym">Orchid</name>
    <dbReference type="NCBI Taxonomy" id="117978"/>
    <lineage>
        <taxon>Eukaryota</taxon>
        <taxon>Viridiplantae</taxon>
        <taxon>Streptophyta</taxon>
        <taxon>Embryophyta</taxon>
        <taxon>Tracheophyta</taxon>
        <taxon>Spermatophyta</taxon>
        <taxon>Magnoliopsida</taxon>
        <taxon>Liliopsida</taxon>
        <taxon>Asparagales</taxon>
        <taxon>Orchidaceae</taxon>
        <taxon>Epidendroideae</taxon>
        <taxon>Malaxideae</taxon>
        <taxon>Dendrobiinae</taxon>
        <taxon>Dendrobium</taxon>
    </lineage>
</organism>
<dbReference type="Proteomes" id="UP001552299">
    <property type="component" value="Unassembled WGS sequence"/>
</dbReference>
<evidence type="ECO:0000313" key="3">
    <source>
        <dbReference type="Proteomes" id="UP001552299"/>
    </source>
</evidence>
<reference evidence="2 3" key="1">
    <citation type="journal article" date="2024" name="Plant Biotechnol. J.">
        <title>Dendrobium thyrsiflorum genome and its molecular insights into genes involved in important horticultural traits.</title>
        <authorList>
            <person name="Chen B."/>
            <person name="Wang J.Y."/>
            <person name="Zheng P.J."/>
            <person name="Li K.L."/>
            <person name="Liang Y.M."/>
            <person name="Chen X.F."/>
            <person name="Zhang C."/>
            <person name="Zhao X."/>
            <person name="He X."/>
            <person name="Zhang G.Q."/>
            <person name="Liu Z.J."/>
            <person name="Xu Q."/>
        </authorList>
    </citation>
    <scope>NUCLEOTIDE SEQUENCE [LARGE SCALE GENOMIC DNA]</scope>
    <source>
        <strain evidence="2">GZMU011</strain>
    </source>
</reference>
<proteinExistence type="predicted"/>